<accession>A0A383BI03</accession>
<organism evidence="1">
    <name type="scientific">marine metagenome</name>
    <dbReference type="NCBI Taxonomy" id="408172"/>
    <lineage>
        <taxon>unclassified sequences</taxon>
        <taxon>metagenomes</taxon>
        <taxon>ecological metagenomes</taxon>
    </lineage>
</organism>
<feature type="non-terminal residue" evidence="1">
    <location>
        <position position="1"/>
    </location>
</feature>
<proteinExistence type="predicted"/>
<gene>
    <name evidence="1" type="ORF">METZ01_LOCUS471922</name>
</gene>
<sequence>VFIIKYYKWIKKTTLIALGPVVFDGRSLEAAKH</sequence>
<name>A0A383BI03_9ZZZZ</name>
<protein>
    <submittedName>
        <fullName evidence="1">Uncharacterized protein</fullName>
    </submittedName>
</protein>
<dbReference type="AlphaFoldDB" id="A0A383BI03"/>
<dbReference type="EMBL" id="UINC01200263">
    <property type="protein sequence ID" value="SVE19068.1"/>
    <property type="molecule type" value="Genomic_DNA"/>
</dbReference>
<evidence type="ECO:0000313" key="1">
    <source>
        <dbReference type="EMBL" id="SVE19068.1"/>
    </source>
</evidence>
<reference evidence="1" key="1">
    <citation type="submission" date="2018-05" db="EMBL/GenBank/DDBJ databases">
        <authorList>
            <person name="Lanie J.A."/>
            <person name="Ng W.-L."/>
            <person name="Kazmierczak K.M."/>
            <person name="Andrzejewski T.M."/>
            <person name="Davidsen T.M."/>
            <person name="Wayne K.J."/>
            <person name="Tettelin H."/>
            <person name="Glass J.I."/>
            <person name="Rusch D."/>
            <person name="Podicherti R."/>
            <person name="Tsui H.-C.T."/>
            <person name="Winkler M.E."/>
        </authorList>
    </citation>
    <scope>NUCLEOTIDE SEQUENCE</scope>
</reference>